<dbReference type="EMBL" id="ACPB03019511">
    <property type="status" value="NOT_ANNOTATED_CDS"/>
    <property type="molecule type" value="Genomic_DNA"/>
</dbReference>
<dbReference type="InterPro" id="IPR006439">
    <property type="entry name" value="HAD-SF_hydro_IA"/>
</dbReference>
<dbReference type="STRING" id="13249.T1HHW7"/>
<dbReference type="Gene3D" id="1.10.150.240">
    <property type="entry name" value="Putative phosphatase, domain 2"/>
    <property type="match status" value="1"/>
</dbReference>
<organism evidence="1 2">
    <name type="scientific">Rhodnius prolixus</name>
    <name type="common">Triatomid bug</name>
    <dbReference type="NCBI Taxonomy" id="13249"/>
    <lineage>
        <taxon>Eukaryota</taxon>
        <taxon>Metazoa</taxon>
        <taxon>Ecdysozoa</taxon>
        <taxon>Arthropoda</taxon>
        <taxon>Hexapoda</taxon>
        <taxon>Insecta</taxon>
        <taxon>Pterygota</taxon>
        <taxon>Neoptera</taxon>
        <taxon>Paraneoptera</taxon>
        <taxon>Hemiptera</taxon>
        <taxon>Heteroptera</taxon>
        <taxon>Panheteroptera</taxon>
        <taxon>Cimicomorpha</taxon>
        <taxon>Reduviidae</taxon>
        <taxon>Triatominae</taxon>
        <taxon>Rhodnius</taxon>
    </lineage>
</organism>
<dbReference type="PANTHER" id="PTHR18901:SF38">
    <property type="entry name" value="PSEUDOURIDINE-5'-PHOSPHATASE"/>
    <property type="match status" value="1"/>
</dbReference>
<accession>T1HHW7</accession>
<dbReference type="InterPro" id="IPR041492">
    <property type="entry name" value="HAD_2"/>
</dbReference>
<dbReference type="AlphaFoldDB" id="T1HHW7"/>
<proteinExistence type="predicted"/>
<name>T1HHW7_RHOPR</name>
<dbReference type="HOGENOM" id="CLU_045011_13_0_1"/>
<dbReference type="Gene3D" id="3.40.50.1000">
    <property type="entry name" value="HAD superfamily/HAD-like"/>
    <property type="match status" value="1"/>
</dbReference>
<dbReference type="GO" id="GO:0016791">
    <property type="term" value="F:phosphatase activity"/>
    <property type="evidence" value="ECO:0007669"/>
    <property type="project" value="TreeGrafter"/>
</dbReference>
<dbReference type="InterPro" id="IPR023214">
    <property type="entry name" value="HAD_sf"/>
</dbReference>
<dbReference type="Proteomes" id="UP000015103">
    <property type="component" value="Unassembled WGS sequence"/>
</dbReference>
<dbReference type="eggNOG" id="KOG2914">
    <property type="taxonomic scope" value="Eukaryota"/>
</dbReference>
<sequence length="256" mass="29210">MVSPHMNQHEIKALSETRFTAVSHVIMELDGVVLDTVPFYTEAHMKYLAKYKRRYADILKLNSIGLRDVDSAKYLIQELDLPMTPPVYAHGVWQDLRTFFPKSKMVEANFFFNFYFILGAMDLICHFYNNGIPAALVTSSDAHSFKMKIKSHKSILKFFCHVVLGDDPEVKHGKPAADIYNVAAKRFINKPSDYTKFLVIEKSVAGIQAARAAGMQAILLREKSLPKRLFKGKADLILDNLKKIDLRDFDLPRLVK</sequence>
<dbReference type="EMBL" id="ACPB03019512">
    <property type="status" value="NOT_ANNOTATED_CDS"/>
    <property type="molecule type" value="Genomic_DNA"/>
</dbReference>
<dbReference type="InterPro" id="IPR036412">
    <property type="entry name" value="HAD-like_sf"/>
</dbReference>
<dbReference type="InParanoid" id="T1HHW7"/>
<dbReference type="PANTHER" id="PTHR18901">
    <property type="entry name" value="2-DEOXYGLUCOSE-6-PHOSPHATE PHOSPHATASE 2"/>
    <property type="match status" value="1"/>
</dbReference>
<evidence type="ECO:0000313" key="2">
    <source>
        <dbReference type="Proteomes" id="UP000015103"/>
    </source>
</evidence>
<reference evidence="1" key="1">
    <citation type="submission" date="2015-05" db="UniProtKB">
        <authorList>
            <consortium name="EnsemblMetazoa"/>
        </authorList>
    </citation>
    <scope>IDENTIFICATION</scope>
</reference>
<keyword evidence="2" id="KW-1185">Reference proteome</keyword>
<dbReference type="OMA" id="IWCPHPG"/>
<dbReference type="VEuPathDB" id="VectorBase:RPRC003640"/>
<dbReference type="SUPFAM" id="SSF56784">
    <property type="entry name" value="HAD-like"/>
    <property type="match status" value="1"/>
</dbReference>
<dbReference type="InterPro" id="IPR023198">
    <property type="entry name" value="PGP-like_dom2"/>
</dbReference>
<protein>
    <submittedName>
        <fullName evidence="1">Uncharacterized protein</fullName>
    </submittedName>
</protein>
<dbReference type="EnsemblMetazoa" id="RPRC003640-RA">
    <property type="protein sequence ID" value="RPRC003640-PA"/>
    <property type="gene ID" value="RPRC003640"/>
</dbReference>
<evidence type="ECO:0000313" key="1">
    <source>
        <dbReference type="EnsemblMetazoa" id="RPRC003640-PA"/>
    </source>
</evidence>
<dbReference type="NCBIfam" id="TIGR01509">
    <property type="entry name" value="HAD-SF-IA-v3"/>
    <property type="match status" value="1"/>
</dbReference>
<dbReference type="Pfam" id="PF13419">
    <property type="entry name" value="HAD_2"/>
    <property type="match status" value="1"/>
</dbReference>